<evidence type="ECO:0000313" key="3">
    <source>
        <dbReference type="Proteomes" id="UP000198287"/>
    </source>
</evidence>
<gene>
    <name evidence="2" type="ORF">Fcan01_09444</name>
</gene>
<comment type="caution">
    <text evidence="2">The sequence shown here is derived from an EMBL/GenBank/DDBJ whole genome shotgun (WGS) entry which is preliminary data.</text>
</comment>
<sequence>MENDRLNPADYDDDEYIKPQMSYCCGSPSIDLSQKFRDERTRCVFVALAFVIKLVEVTSIAFIVYDLAADAENQLKFDLLVTAEELKPYNWVIFPAAILVLVIYGAARCAGAGRGCCAGLFLNVIKTFSIAVFCGTLITYDCVYPYRYIVFLAVATVCLICLGICLMTTVFEMNVLGRGMFSALFVYFLFIFLSAHFIYLTTLREKYKIGYVLFLTNAGIGGGVGLFLGMVMLWYLQELITGKVISLNESEFLYVCLLF</sequence>
<protein>
    <submittedName>
        <fullName evidence="2">Uncharacterized protein</fullName>
    </submittedName>
</protein>
<dbReference type="EMBL" id="LNIX01000004">
    <property type="protein sequence ID" value="OXA56211.1"/>
    <property type="molecule type" value="Genomic_DNA"/>
</dbReference>
<feature type="transmembrane region" description="Helical" evidence="1">
    <location>
        <begin position="88"/>
        <end position="107"/>
    </location>
</feature>
<feature type="transmembrane region" description="Helical" evidence="1">
    <location>
        <begin position="179"/>
        <end position="199"/>
    </location>
</feature>
<keyword evidence="1" id="KW-0472">Membrane</keyword>
<feature type="transmembrane region" description="Helical" evidence="1">
    <location>
        <begin position="146"/>
        <end position="167"/>
    </location>
</feature>
<proteinExistence type="predicted"/>
<accession>A0A226EHI9</accession>
<name>A0A226EHI9_FOLCA</name>
<keyword evidence="1" id="KW-0812">Transmembrane</keyword>
<evidence type="ECO:0000256" key="1">
    <source>
        <dbReference type="SAM" id="Phobius"/>
    </source>
</evidence>
<feature type="transmembrane region" description="Helical" evidence="1">
    <location>
        <begin position="211"/>
        <end position="236"/>
    </location>
</feature>
<dbReference type="Proteomes" id="UP000198287">
    <property type="component" value="Unassembled WGS sequence"/>
</dbReference>
<keyword evidence="1" id="KW-1133">Transmembrane helix</keyword>
<organism evidence="2 3">
    <name type="scientific">Folsomia candida</name>
    <name type="common">Springtail</name>
    <dbReference type="NCBI Taxonomy" id="158441"/>
    <lineage>
        <taxon>Eukaryota</taxon>
        <taxon>Metazoa</taxon>
        <taxon>Ecdysozoa</taxon>
        <taxon>Arthropoda</taxon>
        <taxon>Hexapoda</taxon>
        <taxon>Collembola</taxon>
        <taxon>Entomobryomorpha</taxon>
        <taxon>Isotomoidea</taxon>
        <taxon>Isotomidae</taxon>
        <taxon>Proisotominae</taxon>
        <taxon>Folsomia</taxon>
    </lineage>
</organism>
<reference evidence="2 3" key="1">
    <citation type="submission" date="2015-12" db="EMBL/GenBank/DDBJ databases">
        <title>The genome of Folsomia candida.</title>
        <authorList>
            <person name="Faddeeva A."/>
            <person name="Derks M.F."/>
            <person name="Anvar Y."/>
            <person name="Smit S."/>
            <person name="Van Straalen N."/>
            <person name="Roelofs D."/>
        </authorList>
    </citation>
    <scope>NUCLEOTIDE SEQUENCE [LARGE SCALE GENOMIC DNA]</scope>
    <source>
        <strain evidence="2 3">VU population</strain>
        <tissue evidence="2">Whole body</tissue>
    </source>
</reference>
<dbReference type="AlphaFoldDB" id="A0A226EHI9"/>
<evidence type="ECO:0000313" key="2">
    <source>
        <dbReference type="EMBL" id="OXA56211.1"/>
    </source>
</evidence>
<dbReference type="OrthoDB" id="10600883at2759"/>
<keyword evidence="3" id="KW-1185">Reference proteome</keyword>
<feature type="transmembrane region" description="Helical" evidence="1">
    <location>
        <begin position="43"/>
        <end position="68"/>
    </location>
</feature>
<feature type="transmembrane region" description="Helical" evidence="1">
    <location>
        <begin position="119"/>
        <end position="140"/>
    </location>
</feature>